<evidence type="ECO:0000313" key="3">
    <source>
        <dbReference type="EMBL" id="KAG0452525.1"/>
    </source>
</evidence>
<dbReference type="PANTHER" id="PTHR33265">
    <property type="entry name" value="AVR9/CF-9 RAPIDLY ELICITED PROTEIN-RELATED"/>
    <property type="match status" value="1"/>
</dbReference>
<feature type="chain" id="PRO_5032402649" evidence="2">
    <location>
        <begin position="31"/>
        <end position="181"/>
    </location>
</feature>
<dbReference type="Proteomes" id="UP000636800">
    <property type="component" value="Unassembled WGS sequence"/>
</dbReference>
<protein>
    <submittedName>
        <fullName evidence="3">Uncharacterized protein</fullName>
    </submittedName>
</protein>
<gene>
    <name evidence="3" type="ORF">HPP92_025189</name>
</gene>
<name>A0A835PEX5_VANPL</name>
<comment type="caution">
    <text evidence="3">The sequence shown here is derived from an EMBL/GenBank/DDBJ whole genome shotgun (WGS) entry which is preliminary data.</text>
</comment>
<evidence type="ECO:0000313" key="4">
    <source>
        <dbReference type="Proteomes" id="UP000636800"/>
    </source>
</evidence>
<dbReference type="AlphaFoldDB" id="A0A835PEX5"/>
<organism evidence="3 4">
    <name type="scientific">Vanilla planifolia</name>
    <name type="common">Vanilla</name>
    <dbReference type="NCBI Taxonomy" id="51239"/>
    <lineage>
        <taxon>Eukaryota</taxon>
        <taxon>Viridiplantae</taxon>
        <taxon>Streptophyta</taxon>
        <taxon>Embryophyta</taxon>
        <taxon>Tracheophyta</taxon>
        <taxon>Spermatophyta</taxon>
        <taxon>Magnoliopsida</taxon>
        <taxon>Liliopsida</taxon>
        <taxon>Asparagales</taxon>
        <taxon>Orchidaceae</taxon>
        <taxon>Vanilloideae</taxon>
        <taxon>Vanilleae</taxon>
        <taxon>Vanilla</taxon>
    </lineage>
</organism>
<sequence length="181" mass="20762">MAKNRTRPPVTSRAWRLLRLALLWARKGGAFKQRLFLDLRLLPSHLRNLRPGGGRRDRLHYGEKEFSFGDTPKFHIKRHRLPRIPCITPASGFDDDDDILLERRGAMKLLEAGGGAGDGSGDGDEVESESGESAVDGDAEAFEEEIDTRAERFIMEFYEQIKVQREMSWLEYHEMLRRGMC</sequence>
<dbReference type="InterPro" id="IPR008480">
    <property type="entry name" value="DUF761_pln"/>
</dbReference>
<evidence type="ECO:0000256" key="1">
    <source>
        <dbReference type="SAM" id="MobiDB-lite"/>
    </source>
</evidence>
<dbReference type="Pfam" id="PF05553">
    <property type="entry name" value="DUF761"/>
    <property type="match status" value="1"/>
</dbReference>
<dbReference type="EMBL" id="JADCNL010000014">
    <property type="protein sequence ID" value="KAG0452525.1"/>
    <property type="molecule type" value="Genomic_DNA"/>
</dbReference>
<accession>A0A835PEX5</accession>
<dbReference type="OrthoDB" id="1898716at2759"/>
<reference evidence="3 4" key="1">
    <citation type="journal article" date="2020" name="Nat. Food">
        <title>A phased Vanilla planifolia genome enables genetic improvement of flavour and production.</title>
        <authorList>
            <person name="Hasing T."/>
            <person name="Tang H."/>
            <person name="Brym M."/>
            <person name="Khazi F."/>
            <person name="Huang T."/>
            <person name="Chambers A.H."/>
        </authorList>
    </citation>
    <scope>NUCLEOTIDE SEQUENCE [LARGE SCALE GENOMIC DNA]</scope>
    <source>
        <tissue evidence="3">Leaf</tissue>
    </source>
</reference>
<keyword evidence="2" id="KW-0732">Signal</keyword>
<feature type="region of interest" description="Disordered" evidence="1">
    <location>
        <begin position="112"/>
        <end position="137"/>
    </location>
</feature>
<keyword evidence="4" id="KW-1185">Reference proteome</keyword>
<feature type="signal peptide" evidence="2">
    <location>
        <begin position="1"/>
        <end position="30"/>
    </location>
</feature>
<proteinExistence type="predicted"/>
<feature type="compositionally biased region" description="Acidic residues" evidence="1">
    <location>
        <begin position="121"/>
        <end position="137"/>
    </location>
</feature>
<evidence type="ECO:0000256" key="2">
    <source>
        <dbReference type="SAM" id="SignalP"/>
    </source>
</evidence>
<dbReference type="PANTHER" id="PTHR33265:SF5">
    <property type="entry name" value="COTTON FIBER PROTEIN"/>
    <property type="match status" value="1"/>
</dbReference>